<evidence type="ECO:0000256" key="2">
    <source>
        <dbReference type="SAM" id="Phobius"/>
    </source>
</evidence>
<name>A0A1M7CY09_9FIRM</name>
<dbReference type="AlphaFoldDB" id="A0A1M7CY09"/>
<dbReference type="GO" id="GO:0030288">
    <property type="term" value="C:outer membrane-bounded periplasmic space"/>
    <property type="evidence" value="ECO:0007669"/>
    <property type="project" value="TreeGrafter"/>
</dbReference>
<dbReference type="EMBL" id="FRAC01000047">
    <property type="protein sequence ID" value="SHL71749.1"/>
    <property type="molecule type" value="Genomic_DNA"/>
</dbReference>
<keyword evidence="1" id="KW-0378">Hydrolase</keyword>
<sequence length="401" mass="44929">MGEKALKNIAVFTFILMLSVILLSVFISYEAGENSQNSAFARVRPTLYEHKNKSKDYLSTAKELKDELGEKYIIIKNPGNNNTYSVSEDYTKKEITLTINGLKEENLTDNEVVRVNQDEVYKGAVEKEELARSGFLIPEVLSAGGEISNYGTVPESLKADPVNGFTIRYEKLDDKEYKADVHFKLDHVYAPVLYEEEGQIYVALKEPSKIYRNIVVLDAGHGGKDPGAKALDSSCYEKSINLKILQDLKKILDQEDIKVYYTRTEDETVYLNPRVNLANETKADLFLSIHCNSSESSLPRGVEVLYKSNWKQGGFTSERLARIALEELKGISGYVNRGLVAGDEILIIHKSQVPVALLEVGFLSNKEELSLLKSREKEEDIAKAISVIIKKSLEEINSAGQ</sequence>
<reference evidence="4 5" key="1">
    <citation type="submission" date="2016-11" db="EMBL/GenBank/DDBJ databases">
        <authorList>
            <person name="Jaros S."/>
            <person name="Januszkiewicz K."/>
            <person name="Wedrychowicz H."/>
        </authorList>
    </citation>
    <scope>NUCLEOTIDE SEQUENCE [LARGE SCALE GENOMIC DNA]</scope>
    <source>
        <strain evidence="4 5">DSM 15929</strain>
    </source>
</reference>
<evidence type="ECO:0000259" key="3">
    <source>
        <dbReference type="SMART" id="SM00646"/>
    </source>
</evidence>
<organism evidence="4 5">
    <name type="scientific">Anaerocolumna jejuensis DSM 15929</name>
    <dbReference type="NCBI Taxonomy" id="1121322"/>
    <lineage>
        <taxon>Bacteria</taxon>
        <taxon>Bacillati</taxon>
        <taxon>Bacillota</taxon>
        <taxon>Clostridia</taxon>
        <taxon>Lachnospirales</taxon>
        <taxon>Lachnospiraceae</taxon>
        <taxon>Anaerocolumna</taxon>
    </lineage>
</organism>
<dbReference type="STRING" id="1121322.SAMN02745136_05541"/>
<dbReference type="SUPFAM" id="SSF53187">
    <property type="entry name" value="Zn-dependent exopeptidases"/>
    <property type="match status" value="1"/>
</dbReference>
<accession>A0A1M7CY09</accession>
<keyword evidence="2" id="KW-0472">Membrane</keyword>
<protein>
    <submittedName>
        <fullName evidence="4">N-acetylmuramoyl-L-alanine amidase</fullName>
    </submittedName>
</protein>
<feature type="domain" description="MurNAc-LAA" evidence="3">
    <location>
        <begin position="275"/>
        <end position="390"/>
    </location>
</feature>
<proteinExistence type="predicted"/>
<dbReference type="PANTHER" id="PTHR30404">
    <property type="entry name" value="N-ACETYLMURAMOYL-L-ALANINE AMIDASE"/>
    <property type="match status" value="1"/>
</dbReference>
<dbReference type="InterPro" id="IPR002508">
    <property type="entry name" value="MurNAc-LAA_cat"/>
</dbReference>
<dbReference type="GO" id="GO:0009253">
    <property type="term" value="P:peptidoglycan catabolic process"/>
    <property type="evidence" value="ECO:0007669"/>
    <property type="project" value="InterPro"/>
</dbReference>
<evidence type="ECO:0000313" key="4">
    <source>
        <dbReference type="EMBL" id="SHL71749.1"/>
    </source>
</evidence>
<evidence type="ECO:0000256" key="1">
    <source>
        <dbReference type="ARBA" id="ARBA00022801"/>
    </source>
</evidence>
<dbReference type="InterPro" id="IPR050695">
    <property type="entry name" value="N-acetylmuramoyl_amidase_3"/>
</dbReference>
<feature type="transmembrane region" description="Helical" evidence="2">
    <location>
        <begin position="9"/>
        <end position="29"/>
    </location>
</feature>
<keyword evidence="5" id="KW-1185">Reference proteome</keyword>
<dbReference type="GO" id="GO:0008745">
    <property type="term" value="F:N-acetylmuramoyl-L-alanine amidase activity"/>
    <property type="evidence" value="ECO:0007669"/>
    <property type="project" value="InterPro"/>
</dbReference>
<dbReference type="Pfam" id="PF01520">
    <property type="entry name" value="Amidase_3"/>
    <property type="match status" value="1"/>
</dbReference>
<dbReference type="CDD" id="cd02696">
    <property type="entry name" value="MurNAc-LAA"/>
    <property type="match status" value="1"/>
</dbReference>
<dbReference type="Proteomes" id="UP000184386">
    <property type="component" value="Unassembled WGS sequence"/>
</dbReference>
<dbReference type="OrthoDB" id="43070at2"/>
<dbReference type="Gene3D" id="3.40.630.40">
    <property type="entry name" value="Zn-dependent exopeptidases"/>
    <property type="match status" value="1"/>
</dbReference>
<dbReference type="RefSeq" id="WP_073280428.1">
    <property type="nucleotide sequence ID" value="NZ_FRAC01000047.1"/>
</dbReference>
<keyword evidence="2" id="KW-1133">Transmembrane helix</keyword>
<dbReference type="SMART" id="SM00646">
    <property type="entry name" value="Ami_3"/>
    <property type="match status" value="1"/>
</dbReference>
<dbReference type="PANTHER" id="PTHR30404:SF0">
    <property type="entry name" value="N-ACETYLMURAMOYL-L-ALANINE AMIDASE AMIC"/>
    <property type="match status" value="1"/>
</dbReference>
<evidence type="ECO:0000313" key="5">
    <source>
        <dbReference type="Proteomes" id="UP000184386"/>
    </source>
</evidence>
<keyword evidence="2" id="KW-0812">Transmembrane</keyword>
<gene>
    <name evidence="4" type="ORF">SAMN02745136_05541</name>
</gene>